<evidence type="ECO:0000256" key="1">
    <source>
        <dbReference type="SAM" id="MobiDB-lite"/>
    </source>
</evidence>
<reference evidence="2" key="2">
    <citation type="submission" date="2020-11" db="EMBL/GenBank/DDBJ databases">
        <authorList>
            <person name="McCartney M.A."/>
            <person name="Auch B."/>
            <person name="Kono T."/>
            <person name="Mallez S."/>
            <person name="Becker A."/>
            <person name="Gohl D.M."/>
            <person name="Silverstein K.A.T."/>
            <person name="Koren S."/>
            <person name="Bechman K.B."/>
            <person name="Herman A."/>
            <person name="Abrahante J.E."/>
            <person name="Garbe J."/>
        </authorList>
    </citation>
    <scope>NUCLEOTIDE SEQUENCE</scope>
    <source>
        <strain evidence="2">Duluth1</strain>
        <tissue evidence="2">Whole animal</tissue>
    </source>
</reference>
<proteinExistence type="predicted"/>
<evidence type="ECO:0000313" key="2">
    <source>
        <dbReference type="EMBL" id="KAH3861624.1"/>
    </source>
</evidence>
<feature type="compositionally biased region" description="Basic and acidic residues" evidence="1">
    <location>
        <begin position="1"/>
        <end position="14"/>
    </location>
</feature>
<dbReference type="Proteomes" id="UP000828390">
    <property type="component" value="Unassembled WGS sequence"/>
</dbReference>
<comment type="caution">
    <text evidence="2">The sequence shown here is derived from an EMBL/GenBank/DDBJ whole genome shotgun (WGS) entry which is preliminary data.</text>
</comment>
<feature type="region of interest" description="Disordered" evidence="1">
    <location>
        <begin position="1"/>
        <end position="32"/>
    </location>
</feature>
<reference evidence="2" key="1">
    <citation type="journal article" date="2019" name="bioRxiv">
        <title>The Genome of the Zebra Mussel, Dreissena polymorpha: A Resource for Invasive Species Research.</title>
        <authorList>
            <person name="McCartney M.A."/>
            <person name="Auch B."/>
            <person name="Kono T."/>
            <person name="Mallez S."/>
            <person name="Zhang Y."/>
            <person name="Obille A."/>
            <person name="Becker A."/>
            <person name="Abrahante J.E."/>
            <person name="Garbe J."/>
            <person name="Badalamenti J.P."/>
            <person name="Herman A."/>
            <person name="Mangelson H."/>
            <person name="Liachko I."/>
            <person name="Sullivan S."/>
            <person name="Sone E.D."/>
            <person name="Koren S."/>
            <person name="Silverstein K.A.T."/>
            <person name="Beckman K.B."/>
            <person name="Gohl D.M."/>
        </authorList>
    </citation>
    <scope>NUCLEOTIDE SEQUENCE</scope>
    <source>
        <strain evidence="2">Duluth1</strain>
        <tissue evidence="2">Whole animal</tissue>
    </source>
</reference>
<evidence type="ECO:0000313" key="3">
    <source>
        <dbReference type="Proteomes" id="UP000828390"/>
    </source>
</evidence>
<dbReference type="AlphaFoldDB" id="A0A9D4LPS6"/>
<sequence>MVKQAKKEFSEYKKKSAKTGGGRPPSDPLSTSSRIIEMYKDTAGFSGIPGAADLETFSKPLRLFCTNIKTIPIKNTETCTKQTPKAFNNY</sequence>
<dbReference type="EMBL" id="JAIWYP010000002">
    <property type="protein sequence ID" value="KAH3861624.1"/>
    <property type="molecule type" value="Genomic_DNA"/>
</dbReference>
<name>A0A9D4LPS6_DREPO</name>
<organism evidence="2 3">
    <name type="scientific">Dreissena polymorpha</name>
    <name type="common">Zebra mussel</name>
    <name type="synonym">Mytilus polymorpha</name>
    <dbReference type="NCBI Taxonomy" id="45954"/>
    <lineage>
        <taxon>Eukaryota</taxon>
        <taxon>Metazoa</taxon>
        <taxon>Spiralia</taxon>
        <taxon>Lophotrochozoa</taxon>
        <taxon>Mollusca</taxon>
        <taxon>Bivalvia</taxon>
        <taxon>Autobranchia</taxon>
        <taxon>Heteroconchia</taxon>
        <taxon>Euheterodonta</taxon>
        <taxon>Imparidentia</taxon>
        <taxon>Neoheterodontei</taxon>
        <taxon>Myida</taxon>
        <taxon>Dreissenoidea</taxon>
        <taxon>Dreissenidae</taxon>
        <taxon>Dreissena</taxon>
    </lineage>
</organism>
<keyword evidence="3" id="KW-1185">Reference proteome</keyword>
<protein>
    <submittedName>
        <fullName evidence="2">Uncharacterized protein</fullName>
    </submittedName>
</protein>
<gene>
    <name evidence="2" type="ORF">DPMN_024557</name>
</gene>
<accession>A0A9D4LPS6</accession>